<protein>
    <submittedName>
        <fullName evidence="1">Reverse transcriptase domain-containing protein</fullName>
    </submittedName>
</protein>
<evidence type="ECO:0000313" key="1">
    <source>
        <dbReference type="EMBL" id="KAH9750347.1"/>
    </source>
</evidence>
<gene>
    <name evidence="1" type="ORF">KPL71_013843</name>
</gene>
<dbReference type="EMBL" id="CM039174">
    <property type="protein sequence ID" value="KAH9750347.1"/>
    <property type="molecule type" value="Genomic_DNA"/>
</dbReference>
<accession>A0ACB8K7C1</accession>
<name>A0ACB8K7C1_CITSI</name>
<dbReference type="Proteomes" id="UP000829398">
    <property type="component" value="Chromosome 5"/>
</dbReference>
<proteinExistence type="predicted"/>
<keyword evidence="1" id="KW-0548">Nucleotidyltransferase</keyword>
<keyword evidence="1" id="KW-0808">Transferase</keyword>
<sequence>MALLRGCRDLAGIADFNEARKRFNELLHSREVFWKQRSKLMWLKEGDMNSRYFHVVASARKRKNSFISLRNANGQWCTSSEEMKDLISHYFSHLFATVGGHNIEVLDCVEKKITDDQNSVLLAPFTENDVKVALFDMHPDKSLGPDVLIPKKQKPEILLDMRPIALCNVLYKIVAKMLANRMKSVLGSVVSAAQSAFVPGQAITDNILISLEIMHFLKRNRQGKIGVTTLKIDMSKAYNRIEWSFLKSMMLRLGFDAKWVELVMLCVSTVWYHVIRDGKEIGPIGPSRGLRQGDPLSPYLFILYAEGLSSIIHKYERDGLIHGVRVARGAPVVSHLFFADDCFLFFKASESEARLIKHILAAYGQGSGQLVNFNKSSISFSSNVHEDVTRQICSILEVNVTVNHGVYLGLPSFIGRNKTQVFSSIRDRVWQKLHNWNLKMLSKADKEVLLKAVAHAIPNYAMQVFLLPLDLCRELETMMNSFWIFKARYFLRTSVIEAGLGHNPSFVWRSLIAAKQVVVRGSRIQVGSGHNILIGSDPWLPDVENRFVSTSLNESIASAPVYSLMVPGQRRWDYDVVADIFNTRDMDLKLQIPLSNRRDEDVWYWLVDPHG</sequence>
<organism evidence="1 2">
    <name type="scientific">Citrus sinensis</name>
    <name type="common">Sweet orange</name>
    <name type="synonym">Citrus aurantium var. sinensis</name>
    <dbReference type="NCBI Taxonomy" id="2711"/>
    <lineage>
        <taxon>Eukaryota</taxon>
        <taxon>Viridiplantae</taxon>
        <taxon>Streptophyta</taxon>
        <taxon>Embryophyta</taxon>
        <taxon>Tracheophyta</taxon>
        <taxon>Spermatophyta</taxon>
        <taxon>Magnoliopsida</taxon>
        <taxon>eudicotyledons</taxon>
        <taxon>Gunneridae</taxon>
        <taxon>Pentapetalae</taxon>
        <taxon>rosids</taxon>
        <taxon>malvids</taxon>
        <taxon>Sapindales</taxon>
        <taxon>Rutaceae</taxon>
        <taxon>Aurantioideae</taxon>
        <taxon>Citrus</taxon>
    </lineage>
</organism>
<evidence type="ECO:0000313" key="2">
    <source>
        <dbReference type="Proteomes" id="UP000829398"/>
    </source>
</evidence>
<keyword evidence="1" id="KW-0695">RNA-directed DNA polymerase</keyword>
<comment type="caution">
    <text evidence="1">The sequence shown here is derived from an EMBL/GenBank/DDBJ whole genome shotgun (WGS) entry which is preliminary data.</text>
</comment>
<keyword evidence="2" id="KW-1185">Reference proteome</keyword>
<reference evidence="2" key="1">
    <citation type="journal article" date="2023" name="Hortic. Res.">
        <title>A chromosome-level phased genome enabling allele-level studies in sweet orange: a case study on citrus Huanglongbing tolerance.</title>
        <authorList>
            <person name="Wu B."/>
            <person name="Yu Q."/>
            <person name="Deng Z."/>
            <person name="Duan Y."/>
            <person name="Luo F."/>
            <person name="Gmitter F. Jr."/>
        </authorList>
    </citation>
    <scope>NUCLEOTIDE SEQUENCE [LARGE SCALE GENOMIC DNA]</scope>
    <source>
        <strain evidence="2">cv. Valencia</strain>
    </source>
</reference>